<accession>A0AAD8JGJ9</accession>
<dbReference type="Pfam" id="PF05266">
    <property type="entry name" value="DUF724"/>
    <property type="match status" value="1"/>
</dbReference>
<reference evidence="6" key="1">
    <citation type="submission" date="2023-02" db="EMBL/GenBank/DDBJ databases">
        <title>Genome of toxic invasive species Heracleum sosnowskyi carries increased number of genes despite the absence of recent whole-genome duplications.</title>
        <authorList>
            <person name="Schelkunov M."/>
            <person name="Shtratnikova V."/>
            <person name="Makarenko M."/>
            <person name="Klepikova A."/>
            <person name="Omelchenko D."/>
            <person name="Novikova G."/>
            <person name="Obukhova E."/>
            <person name="Bogdanov V."/>
            <person name="Penin A."/>
            <person name="Logacheva M."/>
        </authorList>
    </citation>
    <scope>NUCLEOTIDE SEQUENCE</scope>
    <source>
        <strain evidence="6">Hsosn_3</strain>
        <tissue evidence="6">Leaf</tissue>
    </source>
</reference>
<feature type="domain" description="Agenet" evidence="5">
    <location>
        <begin position="70"/>
        <end position="127"/>
    </location>
</feature>
<evidence type="ECO:0000259" key="5">
    <source>
        <dbReference type="SMART" id="SM00743"/>
    </source>
</evidence>
<feature type="coiled-coil region" evidence="3">
    <location>
        <begin position="638"/>
        <end position="665"/>
    </location>
</feature>
<feature type="compositionally biased region" description="Basic and acidic residues" evidence="4">
    <location>
        <begin position="212"/>
        <end position="228"/>
    </location>
</feature>
<feature type="domain" description="Agenet" evidence="5">
    <location>
        <begin position="1"/>
        <end position="66"/>
    </location>
</feature>
<dbReference type="CDD" id="cd20405">
    <property type="entry name" value="Tudor_Agenet_AtDUF_rpt1_3"/>
    <property type="match status" value="1"/>
</dbReference>
<dbReference type="Pfam" id="PF05641">
    <property type="entry name" value="Agenet"/>
    <property type="match status" value="1"/>
</dbReference>
<dbReference type="PANTHER" id="PTHR31917">
    <property type="entry name" value="AGENET DOMAIN-CONTAINING PROTEIN-RELATED"/>
    <property type="match status" value="1"/>
</dbReference>
<keyword evidence="3" id="KW-0175">Coiled coil</keyword>
<feature type="compositionally biased region" description="Basic and acidic residues" evidence="4">
    <location>
        <begin position="171"/>
        <end position="183"/>
    </location>
</feature>
<dbReference type="EMBL" id="JAUIZM010000001">
    <property type="protein sequence ID" value="KAK1404150.1"/>
    <property type="molecule type" value="Genomic_DNA"/>
</dbReference>
<reference evidence="6" key="2">
    <citation type="submission" date="2023-05" db="EMBL/GenBank/DDBJ databases">
        <authorList>
            <person name="Schelkunov M.I."/>
        </authorList>
    </citation>
    <scope>NUCLEOTIDE SEQUENCE</scope>
    <source>
        <strain evidence="6">Hsosn_3</strain>
        <tissue evidence="6">Leaf</tissue>
    </source>
</reference>
<keyword evidence="2" id="KW-0341">Growth regulation</keyword>
<name>A0AAD8JGJ9_9APIA</name>
<dbReference type="AlphaFoldDB" id="A0AAD8JGJ9"/>
<keyword evidence="7" id="KW-1185">Reference proteome</keyword>
<sequence>MHVEVTSEDDGFRGAWYVAKIIQDLKLMDNYVEVEYNELLTEDDESKKLIERVHVSFVRPLPPVGKGPNEVIEVNDVVDTFYNDGWWVGVVKDVVDDGTKFLVSFDDPPHTMKCRRSDVRVHFDWVDGNWVKPQKKQDSGTRCMPSGHYGNFKRQKRTAKRQQVGKGSASTEKKDKMNVPDEVVEKECIAEEVDMSVKEVEDALPTNNCETPPEKDQKNKSRDWERQTVHSNNVSTKGDSGLKRKRGRPPKLQPNKKIGSTGGKGSSRKTVTKDSCVGVLGDEAEISAEKHCLILTTVDTPNEDHFQPLSKDSMMVTTNEQHASGVQRHNLLCSKTEIIPLLEYRADETVKNKRIKQNKNSLSSAHNEISKIVDSESQYQECDNKSRGDSSLHDICHSKDADIPIVEILADLNEDQISNSRIQLEKPCPTDSEDLSGLPVQRQCANENGLQDGYGTPVAKNNRMEPGPLHKTDGSNPGDLPAESLSRVDSNDKGGELETPSASVCFDDVENHQSLPFLKGSPLWKNIESLEIFKKTQKKPHFSPLVKCKEEMREGLAIGHMVNFSNLVENISRLQFCDPITVIESKLGLLAELESHGFDVEKVRACLTQLLSKKQRETEFQKEYQDIGNTISYSAEEISKADEEIAKLNKRIRELSAKLNDTVSKKKMKESEISTLQSKQDVVGENLQVLQIDFENTTGTLL</sequence>
<feature type="region of interest" description="Disordered" evidence="4">
    <location>
        <begin position="134"/>
        <end position="183"/>
    </location>
</feature>
<evidence type="ECO:0000256" key="1">
    <source>
        <dbReference type="ARBA" id="ARBA00022448"/>
    </source>
</evidence>
<dbReference type="InterPro" id="IPR014002">
    <property type="entry name" value="Agenet_dom_plant"/>
</dbReference>
<dbReference type="InterPro" id="IPR008395">
    <property type="entry name" value="Agenet-like_dom"/>
</dbReference>
<organism evidence="6 7">
    <name type="scientific">Heracleum sosnowskyi</name>
    <dbReference type="NCBI Taxonomy" id="360622"/>
    <lineage>
        <taxon>Eukaryota</taxon>
        <taxon>Viridiplantae</taxon>
        <taxon>Streptophyta</taxon>
        <taxon>Embryophyta</taxon>
        <taxon>Tracheophyta</taxon>
        <taxon>Spermatophyta</taxon>
        <taxon>Magnoliopsida</taxon>
        <taxon>eudicotyledons</taxon>
        <taxon>Gunneridae</taxon>
        <taxon>Pentapetalae</taxon>
        <taxon>asterids</taxon>
        <taxon>campanulids</taxon>
        <taxon>Apiales</taxon>
        <taxon>Apiaceae</taxon>
        <taxon>Apioideae</taxon>
        <taxon>apioid superclade</taxon>
        <taxon>Tordylieae</taxon>
        <taxon>Tordyliinae</taxon>
        <taxon>Heracleum</taxon>
    </lineage>
</organism>
<evidence type="ECO:0000256" key="3">
    <source>
        <dbReference type="SAM" id="Coils"/>
    </source>
</evidence>
<feature type="region of interest" description="Disordered" evidence="4">
    <location>
        <begin position="202"/>
        <end position="271"/>
    </location>
</feature>
<gene>
    <name evidence="6" type="ORF">POM88_003755</name>
</gene>
<protein>
    <recommendedName>
        <fullName evidence="5">Agenet domain-containing protein</fullName>
    </recommendedName>
</protein>
<evidence type="ECO:0000256" key="4">
    <source>
        <dbReference type="SAM" id="MobiDB-lite"/>
    </source>
</evidence>
<evidence type="ECO:0000313" key="7">
    <source>
        <dbReference type="Proteomes" id="UP001237642"/>
    </source>
</evidence>
<evidence type="ECO:0000256" key="2">
    <source>
        <dbReference type="ARBA" id="ARBA00022604"/>
    </source>
</evidence>
<comment type="caution">
    <text evidence="6">The sequence shown here is derived from an EMBL/GenBank/DDBJ whole genome shotgun (WGS) entry which is preliminary data.</text>
</comment>
<dbReference type="PANTHER" id="PTHR31917:SF153">
    <property type="entry name" value="DUF724 DOMAIN-CONTAINING PROTEIN 3-RELATED"/>
    <property type="match status" value="1"/>
</dbReference>
<keyword evidence="1" id="KW-0813">Transport</keyword>
<dbReference type="Proteomes" id="UP001237642">
    <property type="component" value="Unassembled WGS sequence"/>
</dbReference>
<evidence type="ECO:0000313" key="6">
    <source>
        <dbReference type="EMBL" id="KAK1404150.1"/>
    </source>
</evidence>
<feature type="compositionally biased region" description="Polar residues" evidence="4">
    <location>
        <begin position="229"/>
        <end position="238"/>
    </location>
</feature>
<dbReference type="SMART" id="SM00743">
    <property type="entry name" value="Agenet"/>
    <property type="match status" value="2"/>
</dbReference>
<feature type="region of interest" description="Disordered" evidence="4">
    <location>
        <begin position="447"/>
        <end position="500"/>
    </location>
</feature>
<dbReference type="InterPro" id="IPR007930">
    <property type="entry name" value="DUF724"/>
</dbReference>
<proteinExistence type="predicted"/>
<feature type="compositionally biased region" description="Basic residues" evidence="4">
    <location>
        <begin position="151"/>
        <end position="160"/>
    </location>
</feature>